<proteinExistence type="predicted"/>
<dbReference type="RefSeq" id="WP_092462535.1">
    <property type="nucleotide sequence ID" value="NZ_BJEE01000001.1"/>
</dbReference>
<evidence type="ECO:0000313" key="1">
    <source>
        <dbReference type="EMBL" id="SCB95898.1"/>
    </source>
</evidence>
<gene>
    <name evidence="1" type="ORF">GA0061074_10639</name>
</gene>
<dbReference type="OrthoDB" id="5506143at2"/>
<dbReference type="AlphaFoldDB" id="A0A1C4AMZ3"/>
<name>A0A1C4AMZ3_9LACO</name>
<accession>A0A1C4AMZ3</accession>
<dbReference type="Proteomes" id="UP000199268">
    <property type="component" value="Unassembled WGS sequence"/>
</dbReference>
<organism evidence="1 2">
    <name type="scientific">Weissella bombi</name>
    <dbReference type="NCBI Taxonomy" id="1505725"/>
    <lineage>
        <taxon>Bacteria</taxon>
        <taxon>Bacillati</taxon>
        <taxon>Bacillota</taxon>
        <taxon>Bacilli</taxon>
        <taxon>Lactobacillales</taxon>
        <taxon>Lactobacillaceae</taxon>
        <taxon>Weissella</taxon>
    </lineage>
</organism>
<evidence type="ECO:0000313" key="2">
    <source>
        <dbReference type="Proteomes" id="UP000199268"/>
    </source>
</evidence>
<protein>
    <recommendedName>
        <fullName evidence="3">dUTPase</fullName>
    </recommendedName>
</protein>
<reference evidence="2" key="1">
    <citation type="submission" date="2016-08" db="EMBL/GenBank/DDBJ databases">
        <authorList>
            <person name="Varghese N."/>
            <person name="Submissions Spin"/>
        </authorList>
    </citation>
    <scope>NUCLEOTIDE SEQUENCE [LARGE SCALE GENOMIC DNA]</scope>
    <source>
        <strain evidence="2">R-53094</strain>
    </source>
</reference>
<dbReference type="EMBL" id="FMAO01000006">
    <property type="protein sequence ID" value="SCB95898.1"/>
    <property type="molecule type" value="Genomic_DNA"/>
</dbReference>
<keyword evidence="2" id="KW-1185">Reference proteome</keyword>
<sequence length="174" mass="20230">MPELDIAQYLRQARDLSHVISNQWEMPIGPKQVLLNDYLNLDVTLSKLIMATQAVMINVPSESVTRDENEISDLYAQALVQFLTISLKQQWTHLMVMTDEDIAQFKRFPQRHLAHQYMGIKTMLLNSYHQKRQGDFSHAWRSFLKLGLVELQLTQNTIDKTVRKILMTSTLDSL</sequence>
<dbReference type="STRING" id="1505725.GA0061074_10639"/>
<evidence type="ECO:0008006" key="3">
    <source>
        <dbReference type="Google" id="ProtNLM"/>
    </source>
</evidence>